<dbReference type="EMBL" id="AP022595">
    <property type="protein sequence ID" value="BBY58970.1"/>
    <property type="molecule type" value="Genomic_DNA"/>
</dbReference>
<dbReference type="Proteomes" id="UP000466445">
    <property type="component" value="Chromosome"/>
</dbReference>
<name>A0A7I7SQV5_9MYCO</name>
<dbReference type="AlphaFoldDB" id="A0A7I7SQV5"/>
<dbReference type="KEGG" id="msar:MSAR_21060"/>
<organism evidence="1 2">
    <name type="scientific">Mycolicibacterium sarraceniae</name>
    <dbReference type="NCBI Taxonomy" id="1534348"/>
    <lineage>
        <taxon>Bacteria</taxon>
        <taxon>Bacillati</taxon>
        <taxon>Actinomycetota</taxon>
        <taxon>Actinomycetes</taxon>
        <taxon>Mycobacteriales</taxon>
        <taxon>Mycobacteriaceae</taxon>
        <taxon>Mycolicibacterium</taxon>
    </lineage>
</organism>
<proteinExistence type="predicted"/>
<sequence length="296" mass="31904">MGITANDLYSSIQGVFRRGLTIVVGSGASCHYGLPSMGALADHLQQAIPTAPGTLCEEGTAQWQRISAELAAGAGLESALGEGNLADSLADQLTSAIANHVKDAEATAISQILAEETISAFGRLFAHILRTSDVADVITTNYDRLLEVHAARAGVRMDTMFYGHTIGRLNESLSREELLQRQPTVGRGAKLTVRPRPHIRLSKPHGSLDWFSHNGECLRSDLALRGTQRIIAPGGNKYRLGYVSTAYCCAHCDDRSRRRPAASGRFCYQRPTVIVDSIKPGIGASNYLCLKANSAW</sequence>
<evidence type="ECO:0000313" key="1">
    <source>
        <dbReference type="EMBL" id="BBY58970.1"/>
    </source>
</evidence>
<keyword evidence="2" id="KW-1185">Reference proteome</keyword>
<reference evidence="1 2" key="1">
    <citation type="journal article" date="2019" name="Emerg. Microbes Infect.">
        <title>Comprehensive subspecies identification of 175 nontuberculous mycobacteria species based on 7547 genomic profiles.</title>
        <authorList>
            <person name="Matsumoto Y."/>
            <person name="Kinjo T."/>
            <person name="Motooka D."/>
            <person name="Nabeya D."/>
            <person name="Jung N."/>
            <person name="Uechi K."/>
            <person name="Horii T."/>
            <person name="Iida T."/>
            <person name="Fujita J."/>
            <person name="Nakamura S."/>
        </authorList>
    </citation>
    <scope>NUCLEOTIDE SEQUENCE [LARGE SCALE GENOMIC DNA]</scope>
    <source>
        <strain evidence="1 2">JCM 30395</strain>
    </source>
</reference>
<dbReference type="RefSeq" id="WP_163696752.1">
    <property type="nucleotide sequence ID" value="NZ_AP022595.1"/>
</dbReference>
<gene>
    <name evidence="1" type="ORF">MSAR_21060</name>
</gene>
<evidence type="ECO:0008006" key="3">
    <source>
        <dbReference type="Google" id="ProtNLM"/>
    </source>
</evidence>
<protein>
    <recommendedName>
        <fullName evidence="3">SIR2-like domain-containing protein</fullName>
    </recommendedName>
</protein>
<evidence type="ECO:0000313" key="2">
    <source>
        <dbReference type="Proteomes" id="UP000466445"/>
    </source>
</evidence>
<accession>A0A7I7SQV5</accession>